<dbReference type="GO" id="GO:0016301">
    <property type="term" value="F:kinase activity"/>
    <property type="evidence" value="ECO:0007669"/>
    <property type="project" value="UniProtKB-KW"/>
</dbReference>
<proteinExistence type="predicted"/>
<dbReference type="Proteomes" id="UP000523795">
    <property type="component" value="Unassembled WGS sequence"/>
</dbReference>
<dbReference type="EMBL" id="JAAZSR010000042">
    <property type="protein sequence ID" value="NKX49840.1"/>
    <property type="molecule type" value="Genomic_DNA"/>
</dbReference>
<evidence type="ECO:0000256" key="3">
    <source>
        <dbReference type="ARBA" id="ARBA00022777"/>
    </source>
</evidence>
<evidence type="ECO:0000256" key="1">
    <source>
        <dbReference type="ARBA" id="ARBA00022679"/>
    </source>
</evidence>
<gene>
    <name evidence="6" type="ORF">HER39_04485</name>
</gene>
<comment type="caution">
    <text evidence="6">The sequence shown here is derived from an EMBL/GenBank/DDBJ whole genome shotgun (WGS) entry which is preliminary data.</text>
</comment>
<dbReference type="InterPro" id="IPR036554">
    <property type="entry name" value="GHMP_kinase_C_sf"/>
</dbReference>
<dbReference type="PANTHER" id="PTHR20861">
    <property type="entry name" value="HOMOSERINE/4-DIPHOSPHOCYTIDYL-2-C-METHYL-D-ERYTHRITOL KINASE"/>
    <property type="match status" value="1"/>
</dbReference>
<dbReference type="InterPro" id="IPR013750">
    <property type="entry name" value="GHMP_kinase_C_dom"/>
</dbReference>
<organism evidence="6 7">
    <name type="scientific">Arthrobacter deserti</name>
    <dbReference type="NCBI Taxonomy" id="1742687"/>
    <lineage>
        <taxon>Bacteria</taxon>
        <taxon>Bacillati</taxon>
        <taxon>Actinomycetota</taxon>
        <taxon>Actinomycetes</taxon>
        <taxon>Micrococcales</taxon>
        <taxon>Micrococcaceae</taxon>
        <taxon>Arthrobacter</taxon>
    </lineage>
</organism>
<feature type="domain" description="GHMP kinase C-terminal" evidence="5">
    <location>
        <begin position="74"/>
        <end position="137"/>
    </location>
</feature>
<keyword evidence="3 6" id="KW-0418">Kinase</keyword>
<sequence>AGRLAISWEEDGSFRSTAVDIDPQIVPVVAIPAYELSTELARNLLPGSVPHAAAAANSGRAALLVQALTRDPSLLLPGTVDALHQSQRAPAMLPSADLIRTLRAAGYAAVVSGAGPTVMTLAAGPAQADAVEALISKHLESSDLPDGWRVLRLTVDTEGAKVIVHPRK</sequence>
<dbReference type="Pfam" id="PF08544">
    <property type="entry name" value="GHMP_kinases_C"/>
    <property type="match status" value="1"/>
</dbReference>
<dbReference type="SUPFAM" id="SSF55060">
    <property type="entry name" value="GHMP Kinase, C-terminal domain"/>
    <property type="match status" value="1"/>
</dbReference>
<evidence type="ECO:0000313" key="7">
    <source>
        <dbReference type="Proteomes" id="UP000523795"/>
    </source>
</evidence>
<dbReference type="Gene3D" id="3.30.70.890">
    <property type="entry name" value="GHMP kinase, C-terminal domain"/>
    <property type="match status" value="1"/>
</dbReference>
<dbReference type="PRINTS" id="PR00958">
    <property type="entry name" value="HOMSERKINASE"/>
</dbReference>
<evidence type="ECO:0000313" key="6">
    <source>
        <dbReference type="EMBL" id="NKX49840.1"/>
    </source>
</evidence>
<evidence type="ECO:0000256" key="4">
    <source>
        <dbReference type="ARBA" id="ARBA00022840"/>
    </source>
</evidence>
<evidence type="ECO:0000256" key="2">
    <source>
        <dbReference type="ARBA" id="ARBA00022741"/>
    </source>
</evidence>
<accession>A0ABX1JKJ8</accession>
<keyword evidence="4" id="KW-0067">ATP-binding</keyword>
<protein>
    <submittedName>
        <fullName evidence="6">Homoserine kinase</fullName>
    </submittedName>
</protein>
<name>A0ABX1JKJ8_9MICC</name>
<keyword evidence="7" id="KW-1185">Reference proteome</keyword>
<feature type="non-terminal residue" evidence="6">
    <location>
        <position position="1"/>
    </location>
</feature>
<keyword evidence="1" id="KW-0808">Transferase</keyword>
<keyword evidence="2" id="KW-0547">Nucleotide-binding</keyword>
<reference evidence="6 7" key="1">
    <citation type="submission" date="2020-04" db="EMBL/GenBank/DDBJ databases">
        <authorList>
            <person name="Liu S."/>
        </authorList>
    </citation>
    <scope>NUCLEOTIDE SEQUENCE [LARGE SCALE GENOMIC DNA]</scope>
    <source>
        <strain evidence="6 7">CGMCC 1.15091</strain>
    </source>
</reference>
<evidence type="ECO:0000259" key="5">
    <source>
        <dbReference type="Pfam" id="PF08544"/>
    </source>
</evidence>
<dbReference type="PANTHER" id="PTHR20861:SF1">
    <property type="entry name" value="HOMOSERINE KINASE"/>
    <property type="match status" value="1"/>
</dbReference>